<dbReference type="Gene3D" id="3.40.1190.20">
    <property type="match status" value="1"/>
</dbReference>
<dbReference type="PROSITE" id="PS00583">
    <property type="entry name" value="PFKB_KINASES_1"/>
    <property type="match status" value="1"/>
</dbReference>
<dbReference type="Pfam" id="PF00294">
    <property type="entry name" value="PfkB"/>
    <property type="match status" value="1"/>
</dbReference>
<sequence>MKIGVAGSVGLDHLMTFSGKFTDSLVAGSLEKVSLSFLVDSLDVRRGGCAANIAFGMGVLGLNPVLIAAVGKDWPDYEAWLSRHGVDTSHALVSETLYTAHFMVTTDDDLNQIASFFPGAMSEARNIELGPIMDKSGRFDMVVISPDDPEAMLHHSDVCRQMGIAFAADPSQQMARMSGDEIKLLIDGAAYLFMNEYELALAMQKTGWSDAEILSRVKVRVVTLGSKGAKVESAGHESILVGCPKEKSKTDPTGVGDSFRSGFIAGLAWGLNHERCAQLGSLIATYVIETMGTQEYRFTGDEFVARFEQAYGKSAASEISAHIKA</sequence>
<comment type="similarity">
    <text evidence="1">Belongs to the carbohydrate kinase PfkB family.</text>
</comment>
<gene>
    <name evidence="5" type="ORF">UFOPK1795_00722</name>
    <name evidence="6" type="ORF">UFOPK2275_00368</name>
</gene>
<evidence type="ECO:0000256" key="3">
    <source>
        <dbReference type="ARBA" id="ARBA00022777"/>
    </source>
</evidence>
<feature type="domain" description="Carbohydrate kinase PfkB" evidence="4">
    <location>
        <begin position="32"/>
        <end position="295"/>
    </location>
</feature>
<dbReference type="SUPFAM" id="SSF53613">
    <property type="entry name" value="Ribokinase-like"/>
    <property type="match status" value="1"/>
</dbReference>
<dbReference type="PANTHER" id="PTHR43085">
    <property type="entry name" value="HEXOKINASE FAMILY MEMBER"/>
    <property type="match status" value="1"/>
</dbReference>
<dbReference type="InterPro" id="IPR011611">
    <property type="entry name" value="PfkB_dom"/>
</dbReference>
<keyword evidence="3" id="KW-0418">Kinase</keyword>
<dbReference type="PANTHER" id="PTHR43085:SF46">
    <property type="entry name" value="ADENOSINE KINASE"/>
    <property type="match status" value="1"/>
</dbReference>
<evidence type="ECO:0000313" key="5">
    <source>
        <dbReference type="EMBL" id="CAB4593314.1"/>
    </source>
</evidence>
<evidence type="ECO:0000256" key="1">
    <source>
        <dbReference type="ARBA" id="ARBA00010688"/>
    </source>
</evidence>
<evidence type="ECO:0000259" key="4">
    <source>
        <dbReference type="Pfam" id="PF00294"/>
    </source>
</evidence>
<accession>A0A6J6G1Z5</accession>
<organism evidence="5">
    <name type="scientific">freshwater metagenome</name>
    <dbReference type="NCBI Taxonomy" id="449393"/>
    <lineage>
        <taxon>unclassified sequences</taxon>
        <taxon>metagenomes</taxon>
        <taxon>ecological metagenomes</taxon>
    </lineage>
</organism>
<evidence type="ECO:0000313" key="6">
    <source>
        <dbReference type="EMBL" id="CAB4658484.1"/>
    </source>
</evidence>
<dbReference type="EMBL" id="CAEZUG010000036">
    <property type="protein sequence ID" value="CAB4593314.1"/>
    <property type="molecule type" value="Genomic_DNA"/>
</dbReference>
<name>A0A6J6G1Z5_9ZZZZ</name>
<dbReference type="CDD" id="cd01942">
    <property type="entry name" value="ribokinase_group_A"/>
    <property type="match status" value="1"/>
</dbReference>
<keyword evidence="2" id="KW-0808">Transferase</keyword>
<dbReference type="AlphaFoldDB" id="A0A6J6G1Z5"/>
<dbReference type="InterPro" id="IPR002173">
    <property type="entry name" value="Carboh/pur_kinase_PfkB_CS"/>
</dbReference>
<dbReference type="InterPro" id="IPR029056">
    <property type="entry name" value="Ribokinase-like"/>
</dbReference>
<dbReference type="EMBL" id="CAEZWQ010000025">
    <property type="protein sequence ID" value="CAB4658484.1"/>
    <property type="molecule type" value="Genomic_DNA"/>
</dbReference>
<proteinExistence type="inferred from homology"/>
<evidence type="ECO:0000256" key="2">
    <source>
        <dbReference type="ARBA" id="ARBA00022679"/>
    </source>
</evidence>
<dbReference type="InterPro" id="IPR050306">
    <property type="entry name" value="PfkB_Carbo_kinase"/>
</dbReference>
<protein>
    <submittedName>
        <fullName evidence="5">Unannotated protein</fullName>
    </submittedName>
</protein>
<dbReference type="GO" id="GO:0016301">
    <property type="term" value="F:kinase activity"/>
    <property type="evidence" value="ECO:0007669"/>
    <property type="project" value="UniProtKB-KW"/>
</dbReference>
<reference evidence="5" key="1">
    <citation type="submission" date="2020-05" db="EMBL/GenBank/DDBJ databases">
        <authorList>
            <person name="Chiriac C."/>
            <person name="Salcher M."/>
            <person name="Ghai R."/>
            <person name="Kavagutti S V."/>
        </authorList>
    </citation>
    <scope>NUCLEOTIDE SEQUENCE</scope>
</reference>